<dbReference type="EMBL" id="CP016896">
    <property type="protein sequence ID" value="APV36185.1"/>
    <property type="molecule type" value="Genomic_DNA"/>
</dbReference>
<gene>
    <name evidence="2" type="ORF">BEN76_09215</name>
</gene>
<evidence type="ECO:0000313" key="3">
    <source>
        <dbReference type="Proteomes" id="UP000185674"/>
    </source>
</evidence>
<reference evidence="2 3" key="1">
    <citation type="submission" date="2016-08" db="EMBL/GenBank/DDBJ databases">
        <title>Complete genome sequence of Acinetobacter baylyi strain GFJ2.</title>
        <authorList>
            <person name="Tabata M."/>
            <person name="Kuboki S."/>
            <person name="Gibu N."/>
            <person name="Kinouchi Y."/>
            <person name="Vangnai A."/>
            <person name="Kasai D."/>
            <person name="Fukuda M."/>
        </authorList>
    </citation>
    <scope>NUCLEOTIDE SEQUENCE [LARGE SCALE GENOMIC DNA]</scope>
    <source>
        <strain evidence="2 3">GFJ2</strain>
    </source>
</reference>
<feature type="compositionally biased region" description="Acidic residues" evidence="1">
    <location>
        <begin position="434"/>
        <end position="447"/>
    </location>
</feature>
<evidence type="ECO:0000313" key="2">
    <source>
        <dbReference type="EMBL" id="APV36185.1"/>
    </source>
</evidence>
<dbReference type="eggNOG" id="COG0667">
    <property type="taxonomic scope" value="Bacteria"/>
</dbReference>
<feature type="compositionally biased region" description="Basic residues" evidence="1">
    <location>
        <begin position="452"/>
        <end position="464"/>
    </location>
</feature>
<dbReference type="Pfam" id="PF12787">
    <property type="entry name" value="EcsC"/>
    <property type="match status" value="1"/>
</dbReference>
<evidence type="ECO:0000256" key="1">
    <source>
        <dbReference type="SAM" id="MobiDB-lite"/>
    </source>
</evidence>
<proteinExistence type="predicted"/>
<dbReference type="InterPro" id="IPR024787">
    <property type="entry name" value="EcsC"/>
</dbReference>
<accession>A0A1P8EIZ5</accession>
<dbReference type="Proteomes" id="UP000185674">
    <property type="component" value="Chromosome"/>
</dbReference>
<sequence>MTNSNNNQSQSLLSAAFGVAKKLSSSGLDVLNHVAPGTISKMNSNVDQSRTVEGKSQIKGAFEIEKYDNPQQMLRQHLPKVSHQLLGRHYGRVYSVANFLSPDFQDKIADYLFDRLNDFTAQTSSLERVLEEAGVKRIEDLTTNPDRSQRLSHAFIEQNKLIAIAQGAFSGATGVAGAALDVPLSLLLALRTIYQTGHAHGFNLSDSTQQDIIEFVFKEIDLSLIAEKQTLLLALKTLKSMLQTHDISQFQQLLGSSNDAEAIKKWFVDETGEPKFSWLNGVSRFSAIGKLTPVAGAALGGIYSWKLIEDAGNKAQAIFGGARHYLLEHPDEQLTPLQAYHAEASLFKAVPLKEPQAAQQNTEETKIAAETEQVSVENPVVAKVKVTRKVPKAAQTEAEIDDAVQQKIEHLADHYVEPHEESEPQQPALKTTEVEEGTEVAAFDETETAPAKPKRKRTPKPKTP</sequence>
<protein>
    <submittedName>
        <fullName evidence="2">EcsC family protein</fullName>
    </submittedName>
</protein>
<dbReference type="STRING" id="487316.BEN76_09215"/>
<dbReference type="RefSeq" id="WP_076032914.1">
    <property type="nucleotide sequence ID" value="NZ_CP016896.1"/>
</dbReference>
<organism evidence="2 3">
    <name type="scientific">Acinetobacter soli</name>
    <dbReference type="NCBI Taxonomy" id="487316"/>
    <lineage>
        <taxon>Bacteria</taxon>
        <taxon>Pseudomonadati</taxon>
        <taxon>Pseudomonadota</taxon>
        <taxon>Gammaproteobacteria</taxon>
        <taxon>Moraxellales</taxon>
        <taxon>Moraxellaceae</taxon>
        <taxon>Acinetobacter</taxon>
    </lineage>
</organism>
<dbReference type="AlphaFoldDB" id="A0A1P8EIZ5"/>
<feature type="compositionally biased region" description="Basic and acidic residues" evidence="1">
    <location>
        <begin position="413"/>
        <end position="422"/>
    </location>
</feature>
<name>A0A1P8EIZ5_9GAMM</name>
<dbReference type="KEGG" id="asol:BEN76_09215"/>
<feature type="region of interest" description="Disordered" evidence="1">
    <location>
        <begin position="413"/>
        <end position="464"/>
    </location>
</feature>